<organism evidence="1 2">
    <name type="scientific">Spirosoma soli</name>
    <dbReference type="NCBI Taxonomy" id="1770529"/>
    <lineage>
        <taxon>Bacteria</taxon>
        <taxon>Pseudomonadati</taxon>
        <taxon>Bacteroidota</taxon>
        <taxon>Cytophagia</taxon>
        <taxon>Cytophagales</taxon>
        <taxon>Cytophagaceae</taxon>
        <taxon>Spirosoma</taxon>
    </lineage>
</organism>
<accession>A0ABW5MC69</accession>
<name>A0ABW5MC69_9BACT</name>
<reference evidence="2" key="1">
    <citation type="journal article" date="2019" name="Int. J. Syst. Evol. Microbiol.">
        <title>The Global Catalogue of Microorganisms (GCM) 10K type strain sequencing project: providing services to taxonomists for standard genome sequencing and annotation.</title>
        <authorList>
            <consortium name="The Broad Institute Genomics Platform"/>
            <consortium name="The Broad Institute Genome Sequencing Center for Infectious Disease"/>
            <person name="Wu L."/>
            <person name="Ma J."/>
        </authorList>
    </citation>
    <scope>NUCLEOTIDE SEQUENCE [LARGE SCALE GENOMIC DNA]</scope>
    <source>
        <strain evidence="2">KCTC 42805</strain>
    </source>
</reference>
<evidence type="ECO:0000313" key="2">
    <source>
        <dbReference type="Proteomes" id="UP001597469"/>
    </source>
</evidence>
<comment type="caution">
    <text evidence="1">The sequence shown here is derived from an EMBL/GenBank/DDBJ whole genome shotgun (WGS) entry which is preliminary data.</text>
</comment>
<sequence length="89" mass="10664">MIQVSKQSVKQWMMFEYLGKKHRFQDTINMFERKYGMSYADFEKRIETADKEVYEEWDDSIDWGAAVDMLEDVLKTIEEIKQGAIEIVE</sequence>
<evidence type="ECO:0000313" key="1">
    <source>
        <dbReference type="EMBL" id="MFD2573869.1"/>
    </source>
</evidence>
<dbReference type="RefSeq" id="WP_381526968.1">
    <property type="nucleotide sequence ID" value="NZ_JBHULN010000022.1"/>
</dbReference>
<dbReference type="Proteomes" id="UP001597469">
    <property type="component" value="Unassembled WGS sequence"/>
</dbReference>
<dbReference type="EMBL" id="JBHULN010000022">
    <property type="protein sequence ID" value="MFD2573869.1"/>
    <property type="molecule type" value="Genomic_DNA"/>
</dbReference>
<keyword evidence="2" id="KW-1185">Reference proteome</keyword>
<gene>
    <name evidence="1" type="ORF">ACFSUS_24750</name>
</gene>
<proteinExistence type="predicted"/>
<protein>
    <submittedName>
        <fullName evidence="1">Uncharacterized protein</fullName>
    </submittedName>
</protein>